<keyword evidence="2" id="KW-0067">ATP-binding</keyword>
<dbReference type="EMBL" id="JBHULV010000011">
    <property type="protein sequence ID" value="MFD2730930.1"/>
    <property type="molecule type" value="Genomic_DNA"/>
</dbReference>
<organism evidence="2 3">
    <name type="scientific">Pedobacter alpinus</name>
    <dbReference type="NCBI Taxonomy" id="1590643"/>
    <lineage>
        <taxon>Bacteria</taxon>
        <taxon>Pseudomonadati</taxon>
        <taxon>Bacteroidota</taxon>
        <taxon>Sphingobacteriia</taxon>
        <taxon>Sphingobacteriales</taxon>
        <taxon>Sphingobacteriaceae</taxon>
        <taxon>Pedobacter</taxon>
    </lineage>
</organism>
<keyword evidence="2" id="KW-0547">Nucleotide-binding</keyword>
<comment type="caution">
    <text evidence="2">The sequence shown here is derived from an EMBL/GenBank/DDBJ whole genome shotgun (WGS) entry which is preliminary data.</text>
</comment>
<evidence type="ECO:0000256" key="1">
    <source>
        <dbReference type="SAM" id="Coils"/>
    </source>
</evidence>
<keyword evidence="3" id="KW-1185">Reference proteome</keyword>
<feature type="coiled-coil region" evidence="1">
    <location>
        <begin position="605"/>
        <end position="632"/>
    </location>
</feature>
<dbReference type="RefSeq" id="WP_379100740.1">
    <property type="nucleotide sequence ID" value="NZ_JBHULV010000011.1"/>
</dbReference>
<feature type="coiled-coil region" evidence="1">
    <location>
        <begin position="273"/>
        <end position="307"/>
    </location>
</feature>
<dbReference type="GO" id="GO:0005524">
    <property type="term" value="F:ATP binding"/>
    <property type="evidence" value="ECO:0007669"/>
    <property type="project" value="UniProtKB-KW"/>
</dbReference>
<dbReference type="Proteomes" id="UP001597546">
    <property type="component" value="Unassembled WGS sequence"/>
</dbReference>
<reference evidence="3" key="1">
    <citation type="journal article" date="2019" name="Int. J. Syst. Evol. Microbiol.">
        <title>The Global Catalogue of Microorganisms (GCM) 10K type strain sequencing project: providing services to taxonomists for standard genome sequencing and annotation.</title>
        <authorList>
            <consortium name="The Broad Institute Genomics Platform"/>
            <consortium name="The Broad Institute Genome Sequencing Center for Infectious Disease"/>
            <person name="Wu L."/>
            <person name="Ma J."/>
        </authorList>
    </citation>
    <scope>NUCLEOTIDE SEQUENCE [LARGE SCALE GENOMIC DNA]</scope>
    <source>
        <strain evidence="3">KCTC 42456</strain>
    </source>
</reference>
<evidence type="ECO:0000313" key="3">
    <source>
        <dbReference type="Proteomes" id="UP001597546"/>
    </source>
</evidence>
<accession>A0ABW5TNS9</accession>
<feature type="coiled-coil region" evidence="1">
    <location>
        <begin position="482"/>
        <end position="520"/>
    </location>
</feature>
<proteinExistence type="predicted"/>
<gene>
    <name evidence="2" type="ORF">ACFSSE_04370</name>
</gene>
<feature type="coiled-coil region" evidence="1">
    <location>
        <begin position="351"/>
        <end position="432"/>
    </location>
</feature>
<dbReference type="InterPro" id="IPR021979">
    <property type="entry name" value="DUF3584"/>
</dbReference>
<evidence type="ECO:0000313" key="2">
    <source>
        <dbReference type="EMBL" id="MFD2730930.1"/>
    </source>
</evidence>
<protein>
    <submittedName>
        <fullName evidence="2">ATP-binding protein</fullName>
    </submittedName>
</protein>
<feature type="coiled-coil region" evidence="1">
    <location>
        <begin position="840"/>
        <end position="881"/>
    </location>
</feature>
<feature type="coiled-coil region" evidence="1">
    <location>
        <begin position="684"/>
        <end position="811"/>
    </location>
</feature>
<sequence length="1233" mass="144718">MRYLSKIIMIESANVRYTEVNLDGNVHLIGTQGVGKSTLLRALLFFYNANQQKLGIPVGKKSFVDFYFPYPNSYIVYEVTRETGAYCILLSKSQGRVSFRFIDGGYNRDYFIDNAGNIFENWDKIRLALSKDRISSSKKIDRYEDYRNILYGNSQGLGAEFRKYSLLESKQYQNIPRAIQHVFLNYKVESEFIKDTIIKALNEEEIKIDLSNYSHHLKDFENQLGDIKKWTEKTKSGEILVRKHAEVVITTYASIKFNRNEKTKLAGELVWQLNEIQNHQPEIKEKLDKEERKEKVLFEKLKEIETKFQNKKDKIYAEISVFNGKLKDAKTKLDDYVQLNIETIIKRVAKKADWEMEKENLTQQKELLESNYTDINQKFEAQINQLQNQSVAFENSKQTEINTKNQNLFHFKEELAKEFQKLIDEIKKQHQEKVDWAKNLVEEKKTTISNLKIRKVKTEHRSFYESEIGHLQTEKHNFSEQIRLAKIEVKQSTAEIETIKKQWELEKERIETKINSQKEKINSQITKINSQIININDKVENSKDSLYGWLSNEYPNWEKTIGKVIDEENVLFKSGLSPEIISNTDSSFYGIQLNLDEIGKSVKTVADYEKEKSDLEKSAVSLQSEISKIDEQLTAEIDNLKKKQQPKITKCKEVIRKNEYDMELYGQKFNDTIINLDELMIKASDEKKKTIVQIQQEIERVSAEKLNADIAVSEVEIEIKKQINNKEREKNKKIEIELSHVNEIITEIKLSLKSKQEEIRNKIEALELRKKKELNDKGADTEKISTFEKRINELKLELKFIEDNRDKVTEYNKDKKEFFDKVEIFKSQKSILENQLNAELSKHLLQKQRSNEDLELLKKEIENIRKQLENIDEDLDEYKKFRLTDCFKSTPELLIDAITENRTEKRCVNLIAELNEKYYTGIQRYNDLQVAINKFNGNFSSQNIFKFRNNLVEQKEYFQFSEDLQEFVEEDKISDFEKRINELFAEIIRQVGKETRELMSKEEVIENVIRDINTDFVNRIFTGVIKSIELRVVQSENKIVHLLTEIKKFNDEHIHDIGTSNLFSTNEHTRETKNKTAIHLLTLLTSEIARYKHNDINLSDTFELEFKVVENDNDTNWVQSLANVGSNGTDVLVKAMINIMLLNVFKEGATKNKFKDFRLHCMVDEIGTLHIENVRGLLKFANDRNIYILNGSPQSIDALAYRYTYKLAKQTDISDGRPVTIINRLVTNNRDRQ</sequence>
<name>A0ABW5TNS9_9SPHI</name>
<keyword evidence="1" id="KW-0175">Coiled coil</keyword>
<dbReference type="Pfam" id="PF12128">
    <property type="entry name" value="DUF3584"/>
    <property type="match status" value="1"/>
</dbReference>